<organism evidence="8 9">
    <name type="scientific">Leucothrix pacifica</name>
    <dbReference type="NCBI Taxonomy" id="1247513"/>
    <lineage>
        <taxon>Bacteria</taxon>
        <taxon>Pseudomonadati</taxon>
        <taxon>Pseudomonadota</taxon>
        <taxon>Gammaproteobacteria</taxon>
        <taxon>Thiotrichales</taxon>
        <taxon>Thiotrichaceae</taxon>
        <taxon>Leucothrix</taxon>
    </lineage>
</organism>
<dbReference type="InterPro" id="IPR011629">
    <property type="entry name" value="CobW-like_C"/>
</dbReference>
<keyword evidence="9" id="KW-1185">Reference proteome</keyword>
<dbReference type="Proteomes" id="UP000245539">
    <property type="component" value="Unassembled WGS sequence"/>
</dbReference>
<dbReference type="RefSeq" id="WP_109836527.1">
    <property type="nucleotide sequence ID" value="NZ_QGKM01000008.1"/>
</dbReference>
<feature type="domain" description="CobW C-terminal" evidence="7">
    <location>
        <begin position="249"/>
        <end position="340"/>
    </location>
</feature>
<gene>
    <name evidence="8" type="ORF">DKW60_04785</name>
</gene>
<evidence type="ECO:0000256" key="2">
    <source>
        <dbReference type="ARBA" id="ARBA00022801"/>
    </source>
</evidence>
<dbReference type="InterPro" id="IPR036627">
    <property type="entry name" value="CobW-likC_sf"/>
</dbReference>
<comment type="function">
    <text evidence="5">Zinc chaperone that directly transfers zinc cofactor to target proteins, thereby activating them. Zinc is transferred from the CXCC motif in the GTPase domain to the zinc binding site in target proteins in a process requiring GTP hydrolysis.</text>
</comment>
<dbReference type="CDD" id="cd03112">
    <property type="entry name" value="CobW-like"/>
    <property type="match status" value="1"/>
</dbReference>
<evidence type="ECO:0000256" key="5">
    <source>
        <dbReference type="ARBA" id="ARBA00045658"/>
    </source>
</evidence>
<dbReference type="GO" id="GO:0000166">
    <property type="term" value="F:nucleotide binding"/>
    <property type="evidence" value="ECO:0007669"/>
    <property type="project" value="UniProtKB-KW"/>
</dbReference>
<dbReference type="InterPro" id="IPR027417">
    <property type="entry name" value="P-loop_NTPase"/>
</dbReference>
<dbReference type="EMBL" id="QGKM01000008">
    <property type="protein sequence ID" value="PWQ99793.1"/>
    <property type="molecule type" value="Genomic_DNA"/>
</dbReference>
<dbReference type="Gene3D" id="3.40.50.300">
    <property type="entry name" value="P-loop containing nucleotide triphosphate hydrolases"/>
    <property type="match status" value="1"/>
</dbReference>
<dbReference type="GO" id="GO:0005737">
    <property type="term" value="C:cytoplasm"/>
    <property type="evidence" value="ECO:0007669"/>
    <property type="project" value="TreeGrafter"/>
</dbReference>
<dbReference type="PANTHER" id="PTHR13748:SF62">
    <property type="entry name" value="COBW DOMAIN-CONTAINING PROTEIN"/>
    <property type="match status" value="1"/>
</dbReference>
<name>A0A317CQJ1_9GAMM</name>
<dbReference type="Gene3D" id="3.30.1220.10">
    <property type="entry name" value="CobW-like, C-terminal domain"/>
    <property type="match status" value="1"/>
</dbReference>
<dbReference type="InterPro" id="IPR003495">
    <property type="entry name" value="CobW/HypB/UreG_nucleotide-bd"/>
</dbReference>
<accession>A0A317CQJ1</accession>
<dbReference type="SUPFAM" id="SSF52540">
    <property type="entry name" value="P-loop containing nucleoside triphosphate hydrolases"/>
    <property type="match status" value="1"/>
</dbReference>
<dbReference type="AlphaFoldDB" id="A0A317CQJ1"/>
<comment type="caution">
    <text evidence="8">The sequence shown here is derived from an EMBL/GenBank/DDBJ whole genome shotgun (WGS) entry which is preliminary data.</text>
</comment>
<dbReference type="SUPFAM" id="SSF90002">
    <property type="entry name" value="Hypothetical protein YjiA, C-terminal domain"/>
    <property type="match status" value="1"/>
</dbReference>
<evidence type="ECO:0000256" key="4">
    <source>
        <dbReference type="ARBA" id="ARBA00034320"/>
    </source>
</evidence>
<comment type="similarity">
    <text evidence="4">Belongs to the SIMIBI class G3E GTPase family. ZNG1 subfamily.</text>
</comment>
<reference evidence="8 9" key="1">
    <citation type="submission" date="2018-05" db="EMBL/GenBank/DDBJ databases">
        <title>Leucothrix arctica sp. nov., isolated from Arctic seawater.</title>
        <authorList>
            <person name="Choi A."/>
            <person name="Baek K."/>
        </authorList>
    </citation>
    <scope>NUCLEOTIDE SEQUENCE [LARGE SCALE GENOMIC DNA]</scope>
    <source>
        <strain evidence="8 9">JCM 18388</strain>
    </source>
</reference>
<comment type="catalytic activity">
    <reaction evidence="6">
        <text>GTP + H2O = GDP + phosphate + H(+)</text>
        <dbReference type="Rhea" id="RHEA:19669"/>
        <dbReference type="ChEBI" id="CHEBI:15377"/>
        <dbReference type="ChEBI" id="CHEBI:15378"/>
        <dbReference type="ChEBI" id="CHEBI:37565"/>
        <dbReference type="ChEBI" id="CHEBI:43474"/>
        <dbReference type="ChEBI" id="CHEBI:58189"/>
    </reaction>
    <physiologicalReaction direction="left-to-right" evidence="6">
        <dbReference type="Rhea" id="RHEA:19670"/>
    </physiologicalReaction>
</comment>
<dbReference type="Pfam" id="PF07683">
    <property type="entry name" value="CobW_C"/>
    <property type="match status" value="1"/>
</dbReference>
<keyword evidence="1" id="KW-0547">Nucleotide-binding</keyword>
<dbReference type="Pfam" id="PF02492">
    <property type="entry name" value="cobW"/>
    <property type="match status" value="1"/>
</dbReference>
<keyword evidence="2" id="KW-0378">Hydrolase</keyword>
<evidence type="ECO:0000256" key="1">
    <source>
        <dbReference type="ARBA" id="ARBA00022741"/>
    </source>
</evidence>
<keyword evidence="3" id="KW-0143">Chaperone</keyword>
<evidence type="ECO:0000313" key="8">
    <source>
        <dbReference type="EMBL" id="PWQ99793.1"/>
    </source>
</evidence>
<proteinExistence type="inferred from homology"/>
<evidence type="ECO:0000259" key="7">
    <source>
        <dbReference type="SMART" id="SM00833"/>
    </source>
</evidence>
<sequence length="341" mass="38032">MNKQKIPATLVSGFLGSGKTTLLSNVLKQPAGRRVAVVVSVPADSSIDSDILRGTDIDAVDNVCRLPLGNRIYELSNGCLCCAVQDDFHHMMKELAHRKADIDHVMIETPGTELPISFLRRLSSEDLSSQFTIDSVITVADGPALADGRYTTASGLASRSIDTDLQFLYQAQLDIADVVLISKTDLVFPAMRRKLQDKLKGLLTHDPDIISMQHGLVNPDLLFDRACNTEQRLEIDKIDIDEQQVENGFDSVIIKLGKVDSDLLVSRLQMLIREQSVYRTKGFAELPNKMMRQVVQGVGSRIDRSYDRRWGADEERSTHLQIIGRQLDPERLMATLRMAEV</sequence>
<evidence type="ECO:0000313" key="9">
    <source>
        <dbReference type="Proteomes" id="UP000245539"/>
    </source>
</evidence>
<dbReference type="GO" id="GO:0016787">
    <property type="term" value="F:hydrolase activity"/>
    <property type="evidence" value="ECO:0007669"/>
    <property type="project" value="UniProtKB-KW"/>
</dbReference>
<evidence type="ECO:0000256" key="3">
    <source>
        <dbReference type="ARBA" id="ARBA00023186"/>
    </source>
</evidence>
<dbReference type="PANTHER" id="PTHR13748">
    <property type="entry name" value="COBW-RELATED"/>
    <property type="match status" value="1"/>
</dbReference>
<dbReference type="InterPro" id="IPR051316">
    <property type="entry name" value="Zinc-reg_GTPase_activator"/>
</dbReference>
<dbReference type="OrthoDB" id="9808822at2"/>
<evidence type="ECO:0000256" key="6">
    <source>
        <dbReference type="ARBA" id="ARBA00049117"/>
    </source>
</evidence>
<dbReference type="SMART" id="SM00833">
    <property type="entry name" value="CobW_C"/>
    <property type="match status" value="1"/>
</dbReference>
<protein>
    <submittedName>
        <fullName evidence="8">Cobalamin biosynthesis protein CobW</fullName>
    </submittedName>
</protein>